<dbReference type="EC" id="1.1.1.232" evidence="4"/>
<dbReference type="STRING" id="104452.A0A0L7KMA2"/>
<dbReference type="SUPFAM" id="SSF51735">
    <property type="entry name" value="NAD(P)-binding Rossmann-fold domains"/>
    <property type="match status" value="1"/>
</dbReference>
<comment type="catalytic activity">
    <reaction evidence="20">
        <text>(15S)-hydroxy-(5Z,8Z,11Z,13E)-eicosatetraenoate + NAD(+) = 15-oxo-(5Z,8Z,11Z,13E)-eicosatetraenoate + NADH + H(+)</text>
        <dbReference type="Rhea" id="RHEA:23260"/>
        <dbReference type="ChEBI" id="CHEBI:15378"/>
        <dbReference type="ChEBI" id="CHEBI:57409"/>
        <dbReference type="ChEBI" id="CHEBI:57410"/>
        <dbReference type="ChEBI" id="CHEBI:57540"/>
        <dbReference type="ChEBI" id="CHEBI:57945"/>
        <dbReference type="EC" id="1.1.1.232"/>
    </reaction>
    <physiologicalReaction direction="left-to-right" evidence="20">
        <dbReference type="Rhea" id="RHEA:23261"/>
    </physiologicalReaction>
</comment>
<evidence type="ECO:0000256" key="20">
    <source>
        <dbReference type="ARBA" id="ARBA00049151"/>
    </source>
</evidence>
<evidence type="ECO:0000256" key="19">
    <source>
        <dbReference type="ARBA" id="ARBA00048921"/>
    </source>
</evidence>
<protein>
    <recommendedName>
        <fullName evidence="5">15-hydroxyprostaglandin dehydrogenase [NAD(+)]</fullName>
        <ecNumber evidence="3">1.1.1.141</ecNumber>
        <ecNumber evidence="4">1.1.1.232</ecNumber>
    </recommendedName>
    <alternativeName>
        <fullName evidence="7">Eicosanoid/docosanoid dehydrogenase [NAD(+)]</fullName>
    </alternativeName>
    <alternativeName>
        <fullName evidence="6">Prostaglandin dehydrogenase 1</fullName>
    </alternativeName>
</protein>
<comment type="catalytic activity">
    <reaction evidence="18">
        <text>prostaglandin E2 + NAD(+) = 15-oxoprostaglandin E2 + NADH + H(+)</text>
        <dbReference type="Rhea" id="RHEA:11876"/>
        <dbReference type="ChEBI" id="CHEBI:15378"/>
        <dbReference type="ChEBI" id="CHEBI:57400"/>
        <dbReference type="ChEBI" id="CHEBI:57540"/>
        <dbReference type="ChEBI" id="CHEBI:57945"/>
        <dbReference type="ChEBI" id="CHEBI:606564"/>
        <dbReference type="EC" id="1.1.1.141"/>
    </reaction>
    <physiologicalReaction direction="left-to-right" evidence="18">
        <dbReference type="Rhea" id="RHEA:11877"/>
    </physiologicalReaction>
</comment>
<comment type="catalytic activity">
    <reaction evidence="10">
        <text>resolvin D1 + NAD(+) = 8-oxoresolvin D1 + NADH + H(+)</text>
        <dbReference type="Rhea" id="RHEA:50124"/>
        <dbReference type="ChEBI" id="CHEBI:15378"/>
        <dbReference type="ChEBI" id="CHEBI:57540"/>
        <dbReference type="ChEBI" id="CHEBI:57945"/>
        <dbReference type="ChEBI" id="CHEBI:132079"/>
        <dbReference type="ChEBI" id="CHEBI:132080"/>
    </reaction>
    <physiologicalReaction direction="left-to-right" evidence="10">
        <dbReference type="Rhea" id="RHEA:50125"/>
    </physiologicalReaction>
</comment>
<comment type="similarity">
    <text evidence="1">Belongs to the short-chain dehydrogenases/reductases (SDR) family.</text>
</comment>
<evidence type="ECO:0000256" key="18">
    <source>
        <dbReference type="ARBA" id="ARBA00048739"/>
    </source>
</evidence>
<evidence type="ECO:0000256" key="14">
    <source>
        <dbReference type="ARBA" id="ARBA00048170"/>
    </source>
</evidence>
<reference evidence="22 23" key="1">
    <citation type="journal article" date="2015" name="Genome Biol. Evol.">
        <title>The genome of winter moth (Operophtera brumata) provides a genomic perspective on sexual dimorphism and phenology.</title>
        <authorList>
            <person name="Derks M.F."/>
            <person name="Smit S."/>
            <person name="Salis L."/>
            <person name="Schijlen E."/>
            <person name="Bossers A."/>
            <person name="Mateman C."/>
            <person name="Pijl A.S."/>
            <person name="de Ridder D."/>
            <person name="Groenen M.A."/>
            <person name="Visser M.E."/>
            <person name="Megens H.J."/>
        </authorList>
    </citation>
    <scope>NUCLEOTIDE SEQUENCE [LARGE SCALE GENOMIC DNA]</scope>
    <source>
        <strain evidence="22">WM2013NL</strain>
        <tissue evidence="22">Head and thorax</tissue>
    </source>
</reference>
<dbReference type="InterPro" id="IPR002347">
    <property type="entry name" value="SDR_fam"/>
</dbReference>
<dbReference type="EMBL" id="JTDY01008972">
    <property type="protein sequence ID" value="KOB64250.1"/>
    <property type="molecule type" value="Genomic_DNA"/>
</dbReference>
<comment type="caution">
    <text evidence="22">The sequence shown here is derived from an EMBL/GenBank/DDBJ whole genome shotgun (WGS) entry which is preliminary data.</text>
</comment>
<dbReference type="AlphaFoldDB" id="A0A0L7KMA2"/>
<evidence type="ECO:0000313" key="22">
    <source>
        <dbReference type="EMBL" id="KOB64250.1"/>
    </source>
</evidence>
<keyword evidence="2" id="KW-0560">Oxidoreductase</keyword>
<dbReference type="PANTHER" id="PTHR44229">
    <property type="entry name" value="15-HYDROXYPROSTAGLANDIN DEHYDROGENASE [NAD(+)]"/>
    <property type="match status" value="1"/>
</dbReference>
<evidence type="ECO:0000256" key="13">
    <source>
        <dbReference type="ARBA" id="ARBA00048144"/>
    </source>
</evidence>
<comment type="catalytic activity">
    <reaction evidence="9">
        <text>prostaglandin E1 + NAD(+) = 15-oxoprostaglandin E1 + NADH + H(+)</text>
        <dbReference type="Rhea" id="RHEA:16477"/>
        <dbReference type="ChEBI" id="CHEBI:15378"/>
        <dbReference type="ChEBI" id="CHEBI:57397"/>
        <dbReference type="ChEBI" id="CHEBI:57401"/>
        <dbReference type="ChEBI" id="CHEBI:57540"/>
        <dbReference type="ChEBI" id="CHEBI:57945"/>
    </reaction>
    <physiologicalReaction direction="left-to-right" evidence="9">
        <dbReference type="Rhea" id="RHEA:16478"/>
    </physiologicalReaction>
</comment>
<evidence type="ECO:0000256" key="17">
    <source>
        <dbReference type="ARBA" id="ARBA00048611"/>
    </source>
</evidence>
<proteinExistence type="inferred from homology"/>
<comment type="catalytic activity">
    <reaction evidence="21">
        <text>resolvin E1 + NAD(+) = 18-oxo-resolvin E1 + NADH + H(+)</text>
        <dbReference type="Rhea" id="RHEA:49244"/>
        <dbReference type="ChEBI" id="CHEBI:15378"/>
        <dbReference type="ChEBI" id="CHEBI:57540"/>
        <dbReference type="ChEBI" id="CHEBI:57945"/>
        <dbReference type="ChEBI" id="CHEBI:91000"/>
        <dbReference type="ChEBI" id="CHEBI:91001"/>
    </reaction>
    <physiologicalReaction direction="left-to-right" evidence="21">
        <dbReference type="Rhea" id="RHEA:49245"/>
    </physiologicalReaction>
</comment>
<evidence type="ECO:0000256" key="4">
    <source>
        <dbReference type="ARBA" id="ARBA00039060"/>
    </source>
</evidence>
<dbReference type="GO" id="GO:0047034">
    <property type="term" value="F:15-hydroxyicosatetraenoate dehydrogenase activity"/>
    <property type="evidence" value="ECO:0007669"/>
    <property type="project" value="UniProtKB-EC"/>
</dbReference>
<evidence type="ECO:0000256" key="16">
    <source>
        <dbReference type="ARBA" id="ARBA00048535"/>
    </source>
</evidence>
<dbReference type="PRINTS" id="PR00081">
    <property type="entry name" value="GDHRDH"/>
</dbReference>
<keyword evidence="23" id="KW-1185">Reference proteome</keyword>
<name>A0A0L7KMA2_OPEBR</name>
<comment type="catalytic activity">
    <reaction evidence="12">
        <text>15-oxo-(5S,6R)-dihydroxy-(7E,9E,11Z)-eicosatrienoate + NADH + H(+) = (5S,6R,15S)-trihydroxy-(7E,9E,11Z)-eicosatrienoate + NAD(+)</text>
        <dbReference type="Rhea" id="RHEA:41596"/>
        <dbReference type="ChEBI" id="CHEBI:15378"/>
        <dbReference type="ChEBI" id="CHEBI:57540"/>
        <dbReference type="ChEBI" id="CHEBI:57945"/>
        <dbReference type="ChEBI" id="CHEBI:78325"/>
        <dbReference type="ChEBI" id="CHEBI:78329"/>
    </reaction>
    <physiologicalReaction direction="left-to-right" evidence="12">
        <dbReference type="Rhea" id="RHEA:41597"/>
    </physiologicalReaction>
</comment>
<evidence type="ECO:0000256" key="9">
    <source>
        <dbReference type="ARBA" id="ARBA00047325"/>
    </source>
</evidence>
<evidence type="ECO:0000256" key="12">
    <source>
        <dbReference type="ARBA" id="ARBA00048140"/>
    </source>
</evidence>
<accession>A0A0L7KMA2</accession>
<evidence type="ECO:0000256" key="5">
    <source>
        <dbReference type="ARBA" id="ARBA00040276"/>
    </source>
</evidence>
<evidence type="ECO:0000256" key="1">
    <source>
        <dbReference type="ARBA" id="ARBA00006484"/>
    </source>
</evidence>
<dbReference type="Gene3D" id="3.40.50.720">
    <property type="entry name" value="NAD(P)-binding Rossmann-like Domain"/>
    <property type="match status" value="1"/>
</dbReference>
<comment type="catalytic activity">
    <reaction evidence="11">
        <text>14-hydroxy-(4Z,7Z,10Z,12E,16Z,19Z)-docosahexaenoate + NAD(+) = 14-oxo-(4Z,7Z,10Z,12E,16Z,19Z)-docosahexaenoate + NADH + H(+)</text>
        <dbReference type="Rhea" id="RHEA:48952"/>
        <dbReference type="ChEBI" id="CHEBI:15378"/>
        <dbReference type="ChEBI" id="CHEBI:57540"/>
        <dbReference type="ChEBI" id="CHEBI:57945"/>
        <dbReference type="ChEBI" id="CHEBI:90866"/>
        <dbReference type="ChEBI" id="CHEBI:90867"/>
    </reaction>
    <physiologicalReaction direction="left-to-right" evidence="11">
        <dbReference type="Rhea" id="RHEA:48953"/>
    </physiologicalReaction>
</comment>
<evidence type="ECO:0000256" key="3">
    <source>
        <dbReference type="ARBA" id="ARBA00038968"/>
    </source>
</evidence>
<evidence type="ECO:0000256" key="8">
    <source>
        <dbReference type="ARBA" id="ARBA00045705"/>
    </source>
</evidence>
<feature type="non-terminal residue" evidence="22">
    <location>
        <position position="102"/>
    </location>
</feature>
<evidence type="ECO:0000256" key="10">
    <source>
        <dbReference type="ARBA" id="ARBA00047672"/>
    </source>
</evidence>
<comment type="catalytic activity">
    <reaction evidence="19">
        <text>resolvin D2 + NAD(+) = 16-oxoresolvin D2 + NADH + H(+)</text>
        <dbReference type="Rhea" id="RHEA:53588"/>
        <dbReference type="ChEBI" id="CHEBI:15378"/>
        <dbReference type="ChEBI" id="CHEBI:57540"/>
        <dbReference type="ChEBI" id="CHEBI:57945"/>
        <dbReference type="ChEBI" id="CHEBI:133367"/>
        <dbReference type="ChEBI" id="CHEBI:137498"/>
    </reaction>
    <physiologicalReaction direction="left-to-right" evidence="19">
        <dbReference type="Rhea" id="RHEA:53589"/>
    </physiologicalReaction>
</comment>
<comment type="function">
    <text evidence="8">Catalyzes the NAD-dependent dehydrogenation (oxidation) of a broad array of hydroxylated polyunsaturated fatty acids (mainly eicosanoids and docosanoids, including prostaglandins, lipoxins and resolvins), yielding their corresponding keto (oxo) metabolites. Decreases the levels of the pro-proliferative prostaglandins such as prostaglandin E2 (whose activity is increased in cancer because of an increase in the expression of cyclooxygenase 2) and generates oxo-fatty acid products that can profoundly influence cell function by abrogating pro-inflammatory cytokine expression. Converts resolvins E1, D1 and D2 to their oxo products, which represents a mode of resolvin inactivation. Resolvin E1 plays important roles during the resolution phase of acute inflammation, while resolvins D1 and D2 have a unique role in obesity-induced adipose inflammation.</text>
</comment>
<organism evidence="22 23">
    <name type="scientific">Operophtera brumata</name>
    <name type="common">Winter moth</name>
    <name type="synonym">Phalaena brumata</name>
    <dbReference type="NCBI Taxonomy" id="104452"/>
    <lineage>
        <taxon>Eukaryota</taxon>
        <taxon>Metazoa</taxon>
        <taxon>Ecdysozoa</taxon>
        <taxon>Arthropoda</taxon>
        <taxon>Hexapoda</taxon>
        <taxon>Insecta</taxon>
        <taxon>Pterygota</taxon>
        <taxon>Neoptera</taxon>
        <taxon>Endopterygota</taxon>
        <taxon>Lepidoptera</taxon>
        <taxon>Glossata</taxon>
        <taxon>Ditrysia</taxon>
        <taxon>Geometroidea</taxon>
        <taxon>Geometridae</taxon>
        <taxon>Larentiinae</taxon>
        <taxon>Operophtera</taxon>
    </lineage>
</organism>
<dbReference type="EC" id="1.1.1.141" evidence="3"/>
<dbReference type="GO" id="GO:0016404">
    <property type="term" value="F:15-hydroxyprostaglandin dehydrogenase (NAD+) activity"/>
    <property type="evidence" value="ECO:0007669"/>
    <property type="project" value="UniProtKB-EC"/>
</dbReference>
<comment type="catalytic activity">
    <reaction evidence="17">
        <text>prostaglandin A1 + NAD(+) = 15-oxo-prostaglandin A1 + NADH + H(+)</text>
        <dbReference type="Rhea" id="RHEA:41263"/>
        <dbReference type="ChEBI" id="CHEBI:15378"/>
        <dbReference type="ChEBI" id="CHEBI:57398"/>
        <dbReference type="ChEBI" id="CHEBI:57540"/>
        <dbReference type="ChEBI" id="CHEBI:57945"/>
        <dbReference type="ChEBI" id="CHEBI:85072"/>
    </reaction>
    <physiologicalReaction direction="left-to-right" evidence="17">
        <dbReference type="Rhea" id="RHEA:41264"/>
    </physiologicalReaction>
</comment>
<sequence length="102" mass="11239">MAYEWKDKIVLITGAATAIGAAVHVAVLDINEKAGVSLQDELNAKYGKKVKFYKCDVSDEEQLLGIFKAVVDEQGYLDVVVNNAGIMNDSLKTYRKMIEVNV</sequence>
<comment type="catalytic activity">
    <reaction evidence="15">
        <text>resolvin D2 + NAD(+) = 7-oxoresolvin D2 + NADH + H(+)</text>
        <dbReference type="Rhea" id="RHEA:53584"/>
        <dbReference type="ChEBI" id="CHEBI:15378"/>
        <dbReference type="ChEBI" id="CHEBI:57540"/>
        <dbReference type="ChEBI" id="CHEBI:57945"/>
        <dbReference type="ChEBI" id="CHEBI:133367"/>
        <dbReference type="ChEBI" id="CHEBI:137497"/>
    </reaction>
    <physiologicalReaction direction="left-to-right" evidence="15">
        <dbReference type="Rhea" id="RHEA:53585"/>
    </physiologicalReaction>
</comment>
<dbReference type="InterPro" id="IPR036291">
    <property type="entry name" value="NAD(P)-bd_dom_sf"/>
</dbReference>
<evidence type="ECO:0000256" key="15">
    <source>
        <dbReference type="ARBA" id="ARBA00048393"/>
    </source>
</evidence>
<gene>
    <name evidence="22" type="ORF">OBRU01_24473</name>
</gene>
<comment type="catalytic activity">
    <reaction evidence="14">
        <text>resolvin D1 + NAD(+) = 17-oxoresolvin D1 + NADH + H(+)</text>
        <dbReference type="Rhea" id="RHEA:50128"/>
        <dbReference type="ChEBI" id="CHEBI:15378"/>
        <dbReference type="ChEBI" id="CHEBI:57540"/>
        <dbReference type="ChEBI" id="CHEBI:57945"/>
        <dbReference type="ChEBI" id="CHEBI:132079"/>
        <dbReference type="ChEBI" id="CHEBI:132081"/>
    </reaction>
    <physiologicalReaction direction="left-to-right" evidence="14">
        <dbReference type="Rhea" id="RHEA:50129"/>
    </physiologicalReaction>
</comment>
<evidence type="ECO:0000256" key="2">
    <source>
        <dbReference type="ARBA" id="ARBA00023002"/>
    </source>
</evidence>
<comment type="catalytic activity">
    <reaction evidence="13">
        <text>(11R)-hydroxy-(5Z,8Z,12E,14Z)-eicosatetraenoate + NAD(+) = 11-oxo-(5Z,8Z,12E,14Z)-eicosatetraenoate + NADH + H(+)</text>
        <dbReference type="Rhea" id="RHEA:48640"/>
        <dbReference type="ChEBI" id="CHEBI:15378"/>
        <dbReference type="ChEBI" id="CHEBI:57540"/>
        <dbReference type="ChEBI" id="CHEBI:57945"/>
        <dbReference type="ChEBI" id="CHEBI:78836"/>
        <dbReference type="ChEBI" id="CHEBI:90697"/>
    </reaction>
    <physiologicalReaction direction="left-to-right" evidence="13">
        <dbReference type="Rhea" id="RHEA:48641"/>
    </physiologicalReaction>
</comment>
<dbReference type="GO" id="GO:0005737">
    <property type="term" value="C:cytoplasm"/>
    <property type="evidence" value="ECO:0007669"/>
    <property type="project" value="TreeGrafter"/>
</dbReference>
<dbReference type="Pfam" id="PF00106">
    <property type="entry name" value="adh_short"/>
    <property type="match status" value="1"/>
</dbReference>
<evidence type="ECO:0000256" key="7">
    <source>
        <dbReference type="ARBA" id="ARBA00042026"/>
    </source>
</evidence>
<dbReference type="Proteomes" id="UP000037510">
    <property type="component" value="Unassembled WGS sequence"/>
</dbReference>
<dbReference type="PANTHER" id="PTHR44229:SF4">
    <property type="entry name" value="15-HYDROXYPROSTAGLANDIN DEHYDROGENASE [NAD(+)]"/>
    <property type="match status" value="1"/>
</dbReference>
<evidence type="ECO:0000256" key="6">
    <source>
        <dbReference type="ARBA" id="ARBA00041812"/>
    </source>
</evidence>
<evidence type="ECO:0000256" key="11">
    <source>
        <dbReference type="ARBA" id="ARBA00048008"/>
    </source>
</evidence>
<evidence type="ECO:0000313" key="23">
    <source>
        <dbReference type="Proteomes" id="UP000037510"/>
    </source>
</evidence>
<evidence type="ECO:0000256" key="21">
    <source>
        <dbReference type="ARBA" id="ARBA00049188"/>
    </source>
</evidence>
<comment type="catalytic activity">
    <reaction evidence="16">
        <text>lipoxin A4 + NAD(+) = 15-oxo-(5S,6R)-dihydroxy-(7E,9E,11Z,13E)-eicosatetraenoate + NADH + H(+)</text>
        <dbReference type="Rhea" id="RHEA:41572"/>
        <dbReference type="ChEBI" id="CHEBI:15378"/>
        <dbReference type="ChEBI" id="CHEBI:57540"/>
        <dbReference type="ChEBI" id="CHEBI:57945"/>
        <dbReference type="ChEBI" id="CHEBI:67026"/>
        <dbReference type="ChEBI" id="CHEBI:78311"/>
    </reaction>
    <physiologicalReaction direction="left-to-right" evidence="16">
        <dbReference type="Rhea" id="RHEA:41573"/>
    </physiologicalReaction>
</comment>